<dbReference type="Pfam" id="PF00528">
    <property type="entry name" value="BPD_transp_1"/>
    <property type="match status" value="1"/>
</dbReference>
<dbReference type="GO" id="GO:0055085">
    <property type="term" value="P:transmembrane transport"/>
    <property type="evidence" value="ECO:0007669"/>
    <property type="project" value="InterPro"/>
</dbReference>
<evidence type="ECO:0000256" key="6">
    <source>
        <dbReference type="ARBA" id="ARBA00023136"/>
    </source>
</evidence>
<keyword evidence="6 7" id="KW-0472">Membrane</keyword>
<evidence type="ECO:0000313" key="9">
    <source>
        <dbReference type="EMBL" id="ANY17481.1"/>
    </source>
</evidence>
<comment type="similarity">
    <text evidence="7">Belongs to the binding-protein-dependent transport system permease family.</text>
</comment>
<evidence type="ECO:0000256" key="5">
    <source>
        <dbReference type="ARBA" id="ARBA00022989"/>
    </source>
</evidence>
<accession>A0A0J6C3T7</accession>
<keyword evidence="2 7" id="KW-0813">Transport</keyword>
<gene>
    <name evidence="10" type="primary">gsiC_6</name>
    <name evidence="9" type="ORF">BBN53_17335</name>
    <name evidence="10" type="ORF">ERS370011_01924</name>
</gene>
<dbReference type="Proteomes" id="UP000092950">
    <property type="component" value="Chromosome"/>
</dbReference>
<dbReference type="RefSeq" id="WP_043213264.1">
    <property type="nucleotide sequence ID" value="NZ_CAJGUP010000203.1"/>
</dbReference>
<evidence type="ECO:0000259" key="8">
    <source>
        <dbReference type="PROSITE" id="PS50928"/>
    </source>
</evidence>
<dbReference type="Proteomes" id="UP000053096">
    <property type="component" value="Unassembled WGS sequence"/>
</dbReference>
<dbReference type="PANTHER" id="PTHR43163">
    <property type="entry name" value="DIPEPTIDE TRANSPORT SYSTEM PERMEASE PROTEIN DPPB-RELATED"/>
    <property type="match status" value="1"/>
</dbReference>
<dbReference type="GO" id="GO:0005886">
    <property type="term" value="C:plasma membrane"/>
    <property type="evidence" value="ECO:0007669"/>
    <property type="project" value="UniProtKB-SubCell"/>
</dbReference>
<feature type="transmembrane region" description="Helical" evidence="7">
    <location>
        <begin position="172"/>
        <end position="191"/>
    </location>
</feature>
<keyword evidence="5 7" id="KW-1133">Transmembrane helix</keyword>
<dbReference type="Pfam" id="PF19300">
    <property type="entry name" value="BPD_transp_1_N"/>
    <property type="match status" value="1"/>
</dbReference>
<evidence type="ECO:0000256" key="3">
    <source>
        <dbReference type="ARBA" id="ARBA00022475"/>
    </source>
</evidence>
<dbReference type="AlphaFoldDB" id="A0A0J6C3T7"/>
<dbReference type="PANTHER" id="PTHR43163:SF6">
    <property type="entry name" value="DIPEPTIDE TRANSPORT SYSTEM PERMEASE PROTEIN DPPB-RELATED"/>
    <property type="match status" value="1"/>
</dbReference>
<proteinExistence type="inferred from homology"/>
<dbReference type="OrthoDB" id="9803623at2"/>
<dbReference type="InterPro" id="IPR000515">
    <property type="entry name" value="MetI-like"/>
</dbReference>
<sequence>MLGFALRRLGLALLVALTVSVLAFLLLHLSGDPALALAGEGARQADIDAVRRAYGLDRPMLVQYADWLWHILQGDFGTSVYFKTEVGPLIWSKLKTTLLLGLGSLAVALLISIPLGVLAALYKGSLIDRLCLAVAVLGQALPNFFFALVLIMLFSITLRVLPVSGSGSWEHFVMPSIALGYYVAPAFMRLIRAGMIEVLGADYIRTARAKGLPAGKVVFKHALRNAIVPVVALAAVQLGYLLGGSVVVETIFALDGLGYLAYQSITFKDFPVMQLIVLLLSVLYVLLTLAADLANAWLDPRIRVT</sequence>
<dbReference type="InterPro" id="IPR035906">
    <property type="entry name" value="MetI-like_sf"/>
</dbReference>
<dbReference type="InterPro" id="IPR045621">
    <property type="entry name" value="BPD_transp_1_N"/>
</dbReference>
<keyword evidence="3" id="KW-1003">Cell membrane</keyword>
<keyword evidence="4 7" id="KW-0812">Transmembrane</keyword>
<evidence type="ECO:0000256" key="1">
    <source>
        <dbReference type="ARBA" id="ARBA00004651"/>
    </source>
</evidence>
<dbReference type="EMBL" id="CYTV01000004">
    <property type="protein sequence ID" value="CUI72154.1"/>
    <property type="molecule type" value="Genomic_DNA"/>
</dbReference>
<dbReference type="Gene3D" id="1.10.3720.10">
    <property type="entry name" value="MetI-like"/>
    <property type="match status" value="1"/>
</dbReference>
<feature type="transmembrane region" description="Helical" evidence="7">
    <location>
        <begin position="226"/>
        <end position="252"/>
    </location>
</feature>
<reference evidence="10 11" key="1">
    <citation type="submission" date="2015-09" db="EMBL/GenBank/DDBJ databases">
        <authorList>
            <person name="Jackson K.R."/>
            <person name="Lunt B.L."/>
            <person name="Fisher J.N.B."/>
            <person name="Gardner A.V."/>
            <person name="Bailey M.E."/>
            <person name="Deus L.M."/>
            <person name="Earl A.S."/>
            <person name="Gibby P.D."/>
            <person name="Hartmann K.A."/>
            <person name="Liu J.E."/>
            <person name="Manci A.M."/>
            <person name="Nielsen D.A."/>
            <person name="Solomon M.B."/>
            <person name="Breakwell D.P."/>
            <person name="Burnett S.H."/>
            <person name="Grose J.H."/>
        </authorList>
    </citation>
    <scope>NUCLEOTIDE SEQUENCE [LARGE SCALE GENOMIC DNA]</scope>
    <source>
        <strain evidence="10 11">2789STDY5608636</strain>
    </source>
</reference>
<evidence type="ECO:0000256" key="4">
    <source>
        <dbReference type="ARBA" id="ARBA00022692"/>
    </source>
</evidence>
<evidence type="ECO:0000256" key="2">
    <source>
        <dbReference type="ARBA" id="ARBA00022448"/>
    </source>
</evidence>
<dbReference type="PROSITE" id="PS50928">
    <property type="entry name" value="ABC_TM1"/>
    <property type="match status" value="1"/>
</dbReference>
<evidence type="ECO:0000313" key="10">
    <source>
        <dbReference type="EMBL" id="CUI72154.1"/>
    </source>
</evidence>
<dbReference type="CDD" id="cd06261">
    <property type="entry name" value="TM_PBP2"/>
    <property type="match status" value="1"/>
</dbReference>
<dbReference type="EMBL" id="CP016440">
    <property type="protein sequence ID" value="ANY17481.1"/>
    <property type="molecule type" value="Genomic_DNA"/>
</dbReference>
<evidence type="ECO:0000256" key="7">
    <source>
        <dbReference type="RuleBase" id="RU363032"/>
    </source>
</evidence>
<dbReference type="SUPFAM" id="SSF161098">
    <property type="entry name" value="MetI-like"/>
    <property type="match status" value="1"/>
</dbReference>
<protein>
    <submittedName>
        <fullName evidence="9">ABC transporter permease</fullName>
    </submittedName>
    <submittedName>
        <fullName evidence="10">Glutathione transport system permease protein gsiC</fullName>
    </submittedName>
</protein>
<feature type="transmembrane region" description="Helical" evidence="7">
    <location>
        <begin position="98"/>
        <end position="122"/>
    </location>
</feature>
<feature type="domain" description="ABC transmembrane type-1" evidence="8">
    <location>
        <begin position="94"/>
        <end position="291"/>
    </location>
</feature>
<feature type="transmembrane region" description="Helical" evidence="7">
    <location>
        <begin position="272"/>
        <end position="298"/>
    </location>
</feature>
<dbReference type="KEGG" id="bpdz:BBN53_17335"/>
<evidence type="ECO:0000313" key="11">
    <source>
        <dbReference type="Proteomes" id="UP000053096"/>
    </source>
</evidence>
<evidence type="ECO:0000313" key="12">
    <source>
        <dbReference type="Proteomes" id="UP000092950"/>
    </source>
</evidence>
<accession>A0A0M7EUP9</accession>
<comment type="subcellular location">
    <subcellularLocation>
        <location evidence="1 7">Cell membrane</location>
        <topology evidence="1 7">Multi-pass membrane protein</topology>
    </subcellularLocation>
</comment>
<organism evidence="10 11">
    <name type="scientific">Bordetella pseudohinzii</name>
    <dbReference type="NCBI Taxonomy" id="1331258"/>
    <lineage>
        <taxon>Bacteria</taxon>
        <taxon>Pseudomonadati</taxon>
        <taxon>Pseudomonadota</taxon>
        <taxon>Betaproteobacteria</taxon>
        <taxon>Burkholderiales</taxon>
        <taxon>Alcaligenaceae</taxon>
        <taxon>Bordetella</taxon>
    </lineage>
</organism>
<reference evidence="9 12" key="2">
    <citation type="submission" date="2016-07" db="EMBL/GenBank/DDBJ databases">
        <title>Complete genome sequences of Bordetella pseudohinzii.</title>
        <authorList>
            <person name="Spilker T."/>
            <person name="Darrah R."/>
            <person name="LiPuma J.J."/>
        </authorList>
    </citation>
    <scope>NUCLEOTIDE SEQUENCE [LARGE SCALE GENOMIC DNA]</scope>
    <source>
        <strain evidence="9 12">HI4681</strain>
    </source>
</reference>
<name>A0A0J6C3T7_9BORD</name>
<feature type="transmembrane region" description="Helical" evidence="7">
    <location>
        <begin position="134"/>
        <end position="160"/>
    </location>
</feature>
<keyword evidence="12" id="KW-1185">Reference proteome</keyword>